<gene>
    <name evidence="8" type="ORF">V7S43_002841</name>
</gene>
<dbReference type="InterPro" id="IPR017884">
    <property type="entry name" value="SANT_dom"/>
</dbReference>
<reference evidence="8 9" key="1">
    <citation type="submission" date="2024-09" db="EMBL/GenBank/DDBJ databases">
        <title>Genome sequencing and assembly of Phytophthora oleae, isolate VK10A, causative agent of rot of olive drupes.</title>
        <authorList>
            <person name="Conti Taguali S."/>
            <person name="Riolo M."/>
            <person name="La Spada F."/>
            <person name="Cacciola S.O."/>
            <person name="Dionisio G."/>
        </authorList>
    </citation>
    <scope>NUCLEOTIDE SEQUENCE [LARGE SCALE GENOMIC DNA]</scope>
    <source>
        <strain evidence="8 9">VK10A</strain>
    </source>
</reference>
<feature type="domain" description="HTH myb-type" evidence="7">
    <location>
        <begin position="169"/>
        <end position="218"/>
    </location>
</feature>
<feature type="region of interest" description="Disordered" evidence="5">
    <location>
        <begin position="1"/>
        <end position="43"/>
    </location>
</feature>
<dbReference type="EMBL" id="JBIMZQ010000004">
    <property type="protein sequence ID" value="KAL3672178.1"/>
    <property type="molecule type" value="Genomic_DNA"/>
</dbReference>
<keyword evidence="3" id="KW-0804">Transcription</keyword>
<evidence type="ECO:0000256" key="2">
    <source>
        <dbReference type="ARBA" id="ARBA00023125"/>
    </source>
</evidence>
<feature type="domain" description="SANT" evidence="6">
    <location>
        <begin position="166"/>
        <end position="218"/>
    </location>
</feature>
<dbReference type="SUPFAM" id="SSF46689">
    <property type="entry name" value="Homeodomain-like"/>
    <property type="match status" value="1"/>
</dbReference>
<protein>
    <recommendedName>
        <fullName evidence="10">HTH myb-type domain-containing protein</fullName>
    </recommendedName>
</protein>
<feature type="compositionally biased region" description="Basic and acidic residues" evidence="5">
    <location>
        <begin position="29"/>
        <end position="39"/>
    </location>
</feature>
<keyword evidence="2" id="KW-0238">DNA-binding</keyword>
<comment type="caution">
    <text evidence="8">The sequence shown here is derived from an EMBL/GenBank/DDBJ whole genome shotgun (WGS) entry which is preliminary data.</text>
</comment>
<dbReference type="PROSITE" id="PS51294">
    <property type="entry name" value="HTH_MYB"/>
    <property type="match status" value="1"/>
</dbReference>
<dbReference type="Proteomes" id="UP001632037">
    <property type="component" value="Unassembled WGS sequence"/>
</dbReference>
<sequence>MATEGRPSSLTEQFDVSDSLQALDLNRGNVKEEPKESSSKKSGHHRIRKWFQWCINALSFRCLRQPKRSSHSDSDDYYPVRASGFLHVPPPIPVAQQTHSSGHEQETAITEPADTRQQSDVATFCGYADAFQTNVVYSTLADSRAAERRGKQQATVLHAPVPDTPKTQGPWSSNEHRRYCEGLEMFRFGSWKLIANYVGTRTERQVMSHAQSIRAKRKRTEEREKREEAGLGSSSHKSARTGASGDSRTQTLSPEELLVVSMSMPYPATSATTLSSTAISTGVASLSPTLAAFDENATLQTEEDNSTLSLSTEEGSKPCVGLDLDVCSPPLHVLVEMALSDEELFELLDFTSTLPFEI</sequence>
<evidence type="ECO:0000313" key="9">
    <source>
        <dbReference type="Proteomes" id="UP001632037"/>
    </source>
</evidence>
<dbReference type="SMART" id="SM00717">
    <property type="entry name" value="SANT"/>
    <property type="match status" value="1"/>
</dbReference>
<dbReference type="InterPro" id="IPR017930">
    <property type="entry name" value="Myb_dom"/>
</dbReference>
<dbReference type="InterPro" id="IPR001005">
    <property type="entry name" value="SANT/Myb"/>
</dbReference>
<feature type="region of interest" description="Disordered" evidence="5">
    <location>
        <begin position="88"/>
        <end position="115"/>
    </location>
</feature>
<evidence type="ECO:0000256" key="3">
    <source>
        <dbReference type="ARBA" id="ARBA00023163"/>
    </source>
</evidence>
<organism evidence="8 9">
    <name type="scientific">Phytophthora oleae</name>
    <dbReference type="NCBI Taxonomy" id="2107226"/>
    <lineage>
        <taxon>Eukaryota</taxon>
        <taxon>Sar</taxon>
        <taxon>Stramenopiles</taxon>
        <taxon>Oomycota</taxon>
        <taxon>Peronosporomycetes</taxon>
        <taxon>Peronosporales</taxon>
        <taxon>Peronosporaceae</taxon>
        <taxon>Phytophthora</taxon>
    </lineage>
</organism>
<evidence type="ECO:0000259" key="7">
    <source>
        <dbReference type="PROSITE" id="PS51294"/>
    </source>
</evidence>
<dbReference type="InterPro" id="IPR009057">
    <property type="entry name" value="Homeodomain-like_sf"/>
</dbReference>
<accession>A0ABD3FZG2</accession>
<dbReference type="CDD" id="cd00167">
    <property type="entry name" value="SANT"/>
    <property type="match status" value="1"/>
</dbReference>
<dbReference type="PANTHER" id="PTHR12802:SF155">
    <property type="entry name" value="DEUBIQUITINASE MYSM1"/>
    <property type="match status" value="1"/>
</dbReference>
<evidence type="ECO:0000256" key="1">
    <source>
        <dbReference type="ARBA" id="ARBA00023015"/>
    </source>
</evidence>
<keyword evidence="1" id="KW-0805">Transcription regulation</keyword>
<dbReference type="Pfam" id="PF00249">
    <property type="entry name" value="Myb_DNA-binding"/>
    <property type="match status" value="1"/>
</dbReference>
<evidence type="ECO:0000313" key="8">
    <source>
        <dbReference type="EMBL" id="KAL3672178.1"/>
    </source>
</evidence>
<feature type="compositionally biased region" description="Basic and acidic residues" evidence="5">
    <location>
        <begin position="219"/>
        <end position="229"/>
    </location>
</feature>
<feature type="compositionally biased region" description="Polar residues" evidence="5">
    <location>
        <begin position="1"/>
        <end position="20"/>
    </location>
</feature>
<dbReference type="Gene3D" id="1.10.10.60">
    <property type="entry name" value="Homeodomain-like"/>
    <property type="match status" value="1"/>
</dbReference>
<feature type="region of interest" description="Disordered" evidence="5">
    <location>
        <begin position="204"/>
        <end position="252"/>
    </location>
</feature>
<evidence type="ECO:0008006" key="10">
    <source>
        <dbReference type="Google" id="ProtNLM"/>
    </source>
</evidence>
<dbReference type="GO" id="GO:0003677">
    <property type="term" value="F:DNA binding"/>
    <property type="evidence" value="ECO:0007669"/>
    <property type="project" value="UniProtKB-KW"/>
</dbReference>
<evidence type="ECO:0000259" key="6">
    <source>
        <dbReference type="PROSITE" id="PS51293"/>
    </source>
</evidence>
<evidence type="ECO:0000256" key="4">
    <source>
        <dbReference type="ARBA" id="ARBA00023242"/>
    </source>
</evidence>
<dbReference type="PROSITE" id="PS51293">
    <property type="entry name" value="SANT"/>
    <property type="match status" value="1"/>
</dbReference>
<keyword evidence="4" id="KW-0539">Nucleus</keyword>
<dbReference type="PANTHER" id="PTHR12802">
    <property type="entry name" value="SWI/SNF COMPLEX-RELATED"/>
    <property type="match status" value="1"/>
</dbReference>
<dbReference type="AlphaFoldDB" id="A0ABD3FZG2"/>
<keyword evidence="9" id="KW-1185">Reference proteome</keyword>
<evidence type="ECO:0000256" key="5">
    <source>
        <dbReference type="SAM" id="MobiDB-lite"/>
    </source>
</evidence>
<proteinExistence type="predicted"/>
<name>A0ABD3FZG2_9STRA</name>